<proteinExistence type="predicted"/>
<dbReference type="AlphaFoldDB" id="A0A0B0PUQ4"/>
<evidence type="ECO:0000313" key="1">
    <source>
        <dbReference type="EMBL" id="KHG28164.1"/>
    </source>
</evidence>
<dbReference type="Proteomes" id="UP000032142">
    <property type="component" value="Unassembled WGS sequence"/>
</dbReference>
<sequence length="55" mass="6253">MSGKWKGQFGLRFLIAGQHTQAPHAPPYAVVRRLKTFAFPGETQVPARRLVIKRH</sequence>
<organism evidence="1 2">
    <name type="scientific">Gossypium arboreum</name>
    <name type="common">Tree cotton</name>
    <name type="synonym">Gossypium nanking</name>
    <dbReference type="NCBI Taxonomy" id="29729"/>
    <lineage>
        <taxon>Eukaryota</taxon>
        <taxon>Viridiplantae</taxon>
        <taxon>Streptophyta</taxon>
        <taxon>Embryophyta</taxon>
        <taxon>Tracheophyta</taxon>
        <taxon>Spermatophyta</taxon>
        <taxon>Magnoliopsida</taxon>
        <taxon>eudicotyledons</taxon>
        <taxon>Gunneridae</taxon>
        <taxon>Pentapetalae</taxon>
        <taxon>rosids</taxon>
        <taxon>malvids</taxon>
        <taxon>Malvales</taxon>
        <taxon>Malvaceae</taxon>
        <taxon>Malvoideae</taxon>
        <taxon>Gossypium</taxon>
    </lineage>
</organism>
<reference evidence="2" key="1">
    <citation type="submission" date="2014-09" db="EMBL/GenBank/DDBJ databases">
        <authorList>
            <person name="Mudge J."/>
            <person name="Ramaraj T."/>
            <person name="Lindquist I.E."/>
            <person name="Bharti A.K."/>
            <person name="Sundararajan A."/>
            <person name="Cameron C.T."/>
            <person name="Woodward J.E."/>
            <person name="May G.D."/>
            <person name="Brubaker C."/>
            <person name="Broadhvest J."/>
            <person name="Wilkins T.A."/>
        </authorList>
    </citation>
    <scope>NUCLEOTIDE SEQUENCE</scope>
    <source>
        <strain evidence="2">cv. AKA8401</strain>
    </source>
</reference>
<protein>
    <submittedName>
        <fullName evidence="1">Uncharacterized protein</fullName>
    </submittedName>
</protein>
<name>A0A0B0PUQ4_GOSAR</name>
<dbReference type="EMBL" id="KN443890">
    <property type="protein sequence ID" value="KHG28164.1"/>
    <property type="molecule type" value="Genomic_DNA"/>
</dbReference>
<accession>A0A0B0PUQ4</accession>
<evidence type="ECO:0000313" key="2">
    <source>
        <dbReference type="Proteomes" id="UP000032142"/>
    </source>
</evidence>
<keyword evidence="2" id="KW-1185">Reference proteome</keyword>
<gene>
    <name evidence="1" type="ORF">F383_04324</name>
</gene>